<dbReference type="InterPro" id="IPR001608">
    <property type="entry name" value="Ala_racemase_N"/>
</dbReference>
<organism evidence="13 14">
    <name type="scientific">Idiomarina xiamenensis 10-D-4</name>
    <dbReference type="NCBI Taxonomy" id="740709"/>
    <lineage>
        <taxon>Bacteria</taxon>
        <taxon>Pseudomonadati</taxon>
        <taxon>Pseudomonadota</taxon>
        <taxon>Gammaproteobacteria</taxon>
        <taxon>Alteromonadales</taxon>
        <taxon>Idiomarinaceae</taxon>
        <taxon>Idiomarina</taxon>
    </lineage>
</organism>
<evidence type="ECO:0000256" key="8">
    <source>
        <dbReference type="ARBA" id="ARBA00037912"/>
    </source>
</evidence>
<keyword evidence="14" id="KW-1185">Reference proteome</keyword>
<evidence type="ECO:0000313" key="14">
    <source>
        <dbReference type="Proteomes" id="UP000014115"/>
    </source>
</evidence>
<dbReference type="SUPFAM" id="SSF51419">
    <property type="entry name" value="PLP-binding barrel"/>
    <property type="match status" value="1"/>
</dbReference>
<dbReference type="PANTHER" id="PTHR30511">
    <property type="entry name" value="ALANINE RACEMASE"/>
    <property type="match status" value="1"/>
</dbReference>
<dbReference type="PRINTS" id="PR00992">
    <property type="entry name" value="ALARACEMASE"/>
</dbReference>
<comment type="similarity">
    <text evidence="4 9">Belongs to the alanine racemase family.</text>
</comment>
<feature type="binding site" evidence="9 11">
    <location>
        <position position="133"/>
    </location>
    <ligand>
        <name>substrate</name>
    </ligand>
</feature>
<keyword evidence="6 9" id="KW-0663">Pyridoxal phosphate</keyword>
<evidence type="ECO:0000256" key="6">
    <source>
        <dbReference type="ARBA" id="ARBA00022898"/>
    </source>
</evidence>
<evidence type="ECO:0000313" key="13">
    <source>
        <dbReference type="EMBL" id="EKE83653.1"/>
    </source>
</evidence>
<dbReference type="InterPro" id="IPR029066">
    <property type="entry name" value="PLP-binding_barrel"/>
</dbReference>
<feature type="domain" description="Alanine racemase C-terminal" evidence="12">
    <location>
        <begin position="239"/>
        <end position="381"/>
    </location>
</feature>
<dbReference type="SMART" id="SM01005">
    <property type="entry name" value="Ala_racemase_C"/>
    <property type="match status" value="1"/>
</dbReference>
<dbReference type="CDD" id="cd06827">
    <property type="entry name" value="PLPDE_III_AR_proteobact"/>
    <property type="match status" value="1"/>
</dbReference>
<dbReference type="InterPro" id="IPR020622">
    <property type="entry name" value="Ala_racemase_pyridoxalP-BS"/>
</dbReference>
<dbReference type="Gene3D" id="3.20.20.10">
    <property type="entry name" value="Alanine racemase"/>
    <property type="match status" value="1"/>
</dbReference>
<dbReference type="STRING" id="740709.A10D4_07390"/>
<evidence type="ECO:0000256" key="11">
    <source>
        <dbReference type="PIRSR" id="PIRSR600821-52"/>
    </source>
</evidence>
<dbReference type="Proteomes" id="UP000014115">
    <property type="component" value="Unassembled WGS sequence"/>
</dbReference>
<protein>
    <recommendedName>
        <fullName evidence="5 9">Alanine racemase</fullName>
        <ecNumber evidence="5 9">5.1.1.1</ecNumber>
    </recommendedName>
</protein>
<gene>
    <name evidence="13" type="ORF">A10D4_07390</name>
</gene>
<comment type="function">
    <text evidence="9">Catalyzes the interconversion of L-alanine and D-alanine. May also act on other amino acids.</text>
</comment>
<dbReference type="GO" id="GO:0008784">
    <property type="term" value="F:alanine racemase activity"/>
    <property type="evidence" value="ECO:0007669"/>
    <property type="project" value="UniProtKB-UniRule"/>
</dbReference>
<evidence type="ECO:0000256" key="10">
    <source>
        <dbReference type="PIRSR" id="PIRSR600821-50"/>
    </source>
</evidence>
<dbReference type="InterPro" id="IPR011079">
    <property type="entry name" value="Ala_racemase_C"/>
</dbReference>
<comment type="caution">
    <text evidence="13">The sequence shown here is derived from an EMBL/GenBank/DDBJ whole genome shotgun (WGS) entry which is preliminary data.</text>
</comment>
<dbReference type="Gene3D" id="2.40.37.10">
    <property type="entry name" value="Lyase, Ornithine Decarboxylase, Chain A, domain 1"/>
    <property type="match status" value="1"/>
</dbReference>
<comment type="catalytic activity">
    <reaction evidence="1 9">
        <text>L-alanine = D-alanine</text>
        <dbReference type="Rhea" id="RHEA:20249"/>
        <dbReference type="ChEBI" id="CHEBI:57416"/>
        <dbReference type="ChEBI" id="CHEBI:57972"/>
        <dbReference type="EC" id="5.1.1.1"/>
    </reaction>
</comment>
<comment type="cofactor">
    <cofactor evidence="2 9 10">
        <name>pyridoxal 5'-phosphate</name>
        <dbReference type="ChEBI" id="CHEBI:597326"/>
    </cofactor>
</comment>
<dbReference type="PATRIC" id="fig|740709.3.peg.1503"/>
<evidence type="ECO:0000256" key="9">
    <source>
        <dbReference type="HAMAP-Rule" id="MF_01201"/>
    </source>
</evidence>
<dbReference type="InterPro" id="IPR009006">
    <property type="entry name" value="Ala_racemase/Decarboxylase_C"/>
</dbReference>
<dbReference type="GO" id="GO:0030170">
    <property type="term" value="F:pyridoxal phosphate binding"/>
    <property type="evidence" value="ECO:0007669"/>
    <property type="project" value="UniProtKB-UniRule"/>
</dbReference>
<dbReference type="UniPathway" id="UPA00042">
    <property type="reaction ID" value="UER00497"/>
</dbReference>
<dbReference type="GO" id="GO:0005829">
    <property type="term" value="C:cytosol"/>
    <property type="evidence" value="ECO:0007669"/>
    <property type="project" value="TreeGrafter"/>
</dbReference>
<feature type="binding site" evidence="9 11">
    <location>
        <position position="308"/>
    </location>
    <ligand>
        <name>substrate</name>
    </ligand>
</feature>
<dbReference type="AlphaFoldDB" id="K2K7P5"/>
<dbReference type="EC" id="5.1.1.1" evidence="5 9"/>
<reference evidence="13 14" key="1">
    <citation type="journal article" date="2012" name="J. Bacteriol.">
        <title>Genome Sequence of Idiomarina xiamenensis Type Strain 10-D-4.</title>
        <authorList>
            <person name="Lai Q."/>
            <person name="Wang L."/>
            <person name="Wang W."/>
            <person name="Shao Z."/>
        </authorList>
    </citation>
    <scope>NUCLEOTIDE SEQUENCE [LARGE SCALE GENOMIC DNA]</scope>
    <source>
        <strain evidence="13 14">10-D-4</strain>
    </source>
</reference>
<dbReference type="HAMAP" id="MF_01201">
    <property type="entry name" value="Ala_racemase"/>
    <property type="match status" value="1"/>
</dbReference>
<sequence length="382" mass="41362">MRSAWARIDLGGLRHNMARVKQLAPHSRILGIVKANAYGHGLVEIARALTEHDSVAALGLARINEALRLRQAGISCPIVLLEGFFDAHELPLLAASQLQPVIHTEQQLQMLERASGLSAPLKVWLKVDSGMHRLGIAPQQLAAFQQRLRACDNVAGEPILMSHMACADERGHAQNTHQQAVIASIRALTPPSSLASFANSATLIQFPELQADWVRPGLMLYGASPVAEKNAAELDLKPVMTLCASVIATRDIKAGEAVGYGAHWVSRQATRLGVVAIGYGDGYPRHARTGTPVLINGKRYPIVGRVSMDMLTVDLGDDDIEAGATAVLWGLDRGLDTSRDETSEHSDSRAVLHVEEVAAFADTIAYELLCNIAQRVDYEYVE</sequence>
<dbReference type="NCBIfam" id="TIGR00492">
    <property type="entry name" value="alr"/>
    <property type="match status" value="1"/>
</dbReference>
<dbReference type="PROSITE" id="PS00395">
    <property type="entry name" value="ALANINE_RACEMASE"/>
    <property type="match status" value="1"/>
</dbReference>
<feature type="active site" description="Proton acceptor; specific for D-alanine" evidence="9">
    <location>
        <position position="34"/>
    </location>
</feature>
<feature type="modified residue" description="N6-(pyridoxal phosphate)lysine" evidence="9 10">
    <location>
        <position position="34"/>
    </location>
</feature>
<evidence type="ECO:0000256" key="1">
    <source>
        <dbReference type="ARBA" id="ARBA00000316"/>
    </source>
</evidence>
<dbReference type="Pfam" id="PF01168">
    <property type="entry name" value="Ala_racemase_N"/>
    <property type="match status" value="1"/>
</dbReference>
<keyword evidence="7 9" id="KW-0413">Isomerase</keyword>
<dbReference type="Pfam" id="PF00842">
    <property type="entry name" value="Ala_racemase_C"/>
    <property type="match status" value="1"/>
</dbReference>
<dbReference type="PANTHER" id="PTHR30511:SF4">
    <property type="entry name" value="ALANINE RACEMASE, BIOSYNTHETIC"/>
    <property type="match status" value="1"/>
</dbReference>
<dbReference type="GO" id="GO:0030632">
    <property type="term" value="P:D-alanine biosynthetic process"/>
    <property type="evidence" value="ECO:0007669"/>
    <property type="project" value="UniProtKB-UniRule"/>
</dbReference>
<evidence type="ECO:0000256" key="3">
    <source>
        <dbReference type="ARBA" id="ARBA00004752"/>
    </source>
</evidence>
<evidence type="ECO:0000259" key="12">
    <source>
        <dbReference type="SMART" id="SM01005"/>
    </source>
</evidence>
<dbReference type="RefSeq" id="WP_008488687.1">
    <property type="nucleotide sequence ID" value="NZ_AMRG01000008.1"/>
</dbReference>
<evidence type="ECO:0000256" key="2">
    <source>
        <dbReference type="ARBA" id="ARBA00001933"/>
    </source>
</evidence>
<dbReference type="OrthoDB" id="9813814at2"/>
<dbReference type="EMBL" id="AMRG01000008">
    <property type="protein sequence ID" value="EKE83653.1"/>
    <property type="molecule type" value="Genomic_DNA"/>
</dbReference>
<comment type="pathway">
    <text evidence="8 9">Amino-acid biosynthesis; D-alanine biosynthesis; D-alanine from L-alanine: step 1/1.</text>
</comment>
<comment type="pathway">
    <text evidence="3">Cell wall biogenesis; peptidoglycan biosynthesis.</text>
</comment>
<evidence type="ECO:0000256" key="5">
    <source>
        <dbReference type="ARBA" id="ARBA00013089"/>
    </source>
</evidence>
<dbReference type="SUPFAM" id="SSF50621">
    <property type="entry name" value="Alanine racemase C-terminal domain-like"/>
    <property type="match status" value="1"/>
</dbReference>
<accession>K2K7P5</accession>
<dbReference type="eggNOG" id="COG0787">
    <property type="taxonomic scope" value="Bacteria"/>
</dbReference>
<name>K2K7P5_9GAMM</name>
<feature type="active site" description="Proton acceptor; specific for L-alanine" evidence="9">
    <location>
        <position position="260"/>
    </location>
</feature>
<evidence type="ECO:0000256" key="7">
    <source>
        <dbReference type="ARBA" id="ARBA00023235"/>
    </source>
</evidence>
<evidence type="ECO:0000256" key="4">
    <source>
        <dbReference type="ARBA" id="ARBA00007880"/>
    </source>
</evidence>
<proteinExistence type="inferred from homology"/>
<dbReference type="InterPro" id="IPR000821">
    <property type="entry name" value="Ala_racemase"/>
</dbReference>
<dbReference type="FunFam" id="3.20.20.10:FF:000002">
    <property type="entry name" value="Alanine racemase"/>
    <property type="match status" value="1"/>
</dbReference>